<dbReference type="PIRSF" id="PIRSF001084">
    <property type="entry name" value="B-galactosidase"/>
    <property type="match status" value="1"/>
</dbReference>
<evidence type="ECO:0000313" key="13">
    <source>
        <dbReference type="EMBL" id="CCO46097.1"/>
    </source>
</evidence>
<dbReference type="InterPro" id="IPR013739">
    <property type="entry name" value="Beta_galactosidase_C"/>
</dbReference>
<feature type="binding site" evidence="8">
    <location>
        <position position="321"/>
    </location>
    <ligand>
        <name>substrate</name>
    </ligand>
</feature>
<feature type="binding site" evidence="9">
    <location>
        <position position="164"/>
    </location>
    <ligand>
        <name>Zn(2+)</name>
        <dbReference type="ChEBI" id="CHEBI:29105"/>
    </ligand>
</feature>
<evidence type="ECO:0000256" key="4">
    <source>
        <dbReference type="ARBA" id="ARBA00022801"/>
    </source>
</evidence>
<dbReference type="CDD" id="cd03143">
    <property type="entry name" value="A4_beta-galactosidase_middle_domain"/>
    <property type="match status" value="1"/>
</dbReference>
<dbReference type="RefSeq" id="WP_022611339.1">
    <property type="nucleotide sequence ID" value="NZ_LK391965.1"/>
</dbReference>
<dbReference type="Gene3D" id="2.60.40.1180">
    <property type="entry name" value="Golgi alpha-mannosidase II"/>
    <property type="match status" value="1"/>
</dbReference>
<protein>
    <recommendedName>
        <fullName evidence="3 6">Beta-galactosidase</fullName>
        <shortName evidence="6">Beta-gal</shortName>
        <ecNumber evidence="3 6">3.2.1.23</ecNumber>
    </recommendedName>
</protein>
<gene>
    <name evidence="13" type="primary">bglY</name>
    <name evidence="13" type="ORF">VIBNISOn1_1670021</name>
</gene>
<feature type="binding site" evidence="9">
    <location>
        <position position="167"/>
    </location>
    <ligand>
        <name>Zn(2+)</name>
        <dbReference type="ChEBI" id="CHEBI:29105"/>
    </ligand>
</feature>
<comment type="catalytic activity">
    <reaction evidence="1 6">
        <text>Hydrolysis of terminal non-reducing beta-D-galactose residues in beta-D-galactosides.</text>
        <dbReference type="EC" id="3.2.1.23"/>
    </reaction>
</comment>
<reference evidence="13 14" key="1">
    <citation type="journal article" date="2013" name="ISME J.">
        <title>Comparative genomics of pathogenic lineages of Vibrio nigripulchritudo identifies virulence-associated traits.</title>
        <authorList>
            <person name="Goudenege D."/>
            <person name="Labreuche Y."/>
            <person name="Krin E."/>
            <person name="Ansquer D."/>
            <person name="Mangenot S."/>
            <person name="Calteau A."/>
            <person name="Medigue C."/>
            <person name="Mazel D."/>
            <person name="Polz M.F."/>
            <person name="Le Roux F."/>
        </authorList>
    </citation>
    <scope>NUCLEOTIDE SEQUENCE [LARGE SCALE GENOMIC DNA]</scope>
    <source>
        <strain evidence="13 14">SOn1</strain>
    </source>
</reference>
<comment type="similarity">
    <text evidence="2 6">Belongs to the glycosyl hydrolase 42 family.</text>
</comment>
<feature type="binding site" evidence="8">
    <location>
        <position position="156"/>
    </location>
    <ligand>
        <name>substrate</name>
    </ligand>
</feature>
<organism evidence="13 14">
    <name type="scientific">Vibrio nigripulchritudo SOn1</name>
    <dbReference type="NCBI Taxonomy" id="1238450"/>
    <lineage>
        <taxon>Bacteria</taxon>
        <taxon>Pseudomonadati</taxon>
        <taxon>Pseudomonadota</taxon>
        <taxon>Gammaproteobacteria</taxon>
        <taxon>Vibrionales</taxon>
        <taxon>Vibrionaceae</taxon>
        <taxon>Vibrio</taxon>
    </lineage>
</organism>
<dbReference type="InterPro" id="IPR013780">
    <property type="entry name" value="Glyco_hydro_b"/>
</dbReference>
<feature type="binding site" evidence="9">
    <location>
        <position position="162"/>
    </location>
    <ligand>
        <name>Zn(2+)</name>
        <dbReference type="ChEBI" id="CHEBI:29105"/>
    </ligand>
</feature>
<feature type="domain" description="Beta-galactosidase C-terminal" evidence="12">
    <location>
        <begin position="631"/>
        <end position="688"/>
    </location>
</feature>
<evidence type="ECO:0000259" key="12">
    <source>
        <dbReference type="Pfam" id="PF08533"/>
    </source>
</evidence>
<dbReference type="EMBL" id="CAOF01000076">
    <property type="protein sequence ID" value="CCO46097.1"/>
    <property type="molecule type" value="Genomic_DNA"/>
</dbReference>
<evidence type="ECO:0000256" key="2">
    <source>
        <dbReference type="ARBA" id="ARBA00005940"/>
    </source>
</evidence>
<dbReference type="EC" id="3.2.1.23" evidence="3 6"/>
<dbReference type="Gene3D" id="3.20.20.80">
    <property type="entry name" value="Glycosidases"/>
    <property type="match status" value="1"/>
</dbReference>
<keyword evidence="5 6" id="KW-0326">Glycosidase</keyword>
<dbReference type="GO" id="GO:0009341">
    <property type="term" value="C:beta-galactosidase complex"/>
    <property type="evidence" value="ECO:0007669"/>
    <property type="project" value="InterPro"/>
</dbReference>
<evidence type="ECO:0000256" key="8">
    <source>
        <dbReference type="PIRSR" id="PIRSR001084-2"/>
    </source>
</evidence>
<evidence type="ECO:0000256" key="6">
    <source>
        <dbReference type="PIRNR" id="PIRNR001084"/>
    </source>
</evidence>
<evidence type="ECO:0000259" key="11">
    <source>
        <dbReference type="Pfam" id="PF08532"/>
    </source>
</evidence>
<feature type="binding site" evidence="9">
    <location>
        <position position="122"/>
    </location>
    <ligand>
        <name>Zn(2+)</name>
        <dbReference type="ChEBI" id="CHEBI:29105"/>
    </ligand>
</feature>
<dbReference type="InterPro" id="IPR017853">
    <property type="entry name" value="GH"/>
</dbReference>
<dbReference type="AlphaFoldDB" id="A0AAV2VN76"/>
<dbReference type="Pfam" id="PF08533">
    <property type="entry name" value="Glyco_hydro_42C"/>
    <property type="match status" value="1"/>
</dbReference>
<dbReference type="GO" id="GO:0006012">
    <property type="term" value="P:galactose metabolic process"/>
    <property type="evidence" value="ECO:0007669"/>
    <property type="project" value="InterPro"/>
</dbReference>
<dbReference type="PANTHER" id="PTHR36447">
    <property type="entry name" value="BETA-GALACTOSIDASE GANA"/>
    <property type="match status" value="1"/>
</dbReference>
<evidence type="ECO:0000256" key="3">
    <source>
        <dbReference type="ARBA" id="ARBA00012756"/>
    </source>
</evidence>
<dbReference type="InterPro" id="IPR003476">
    <property type="entry name" value="Glyco_hydro_42"/>
</dbReference>
<dbReference type="Proteomes" id="UP000018211">
    <property type="component" value="Unassembled WGS sequence"/>
</dbReference>
<comment type="caution">
    <text evidence="13">The sequence shown here is derived from an EMBL/GenBank/DDBJ whole genome shotgun (WGS) entry which is preliminary data.</text>
</comment>
<dbReference type="GO" id="GO:0004565">
    <property type="term" value="F:beta-galactosidase activity"/>
    <property type="evidence" value="ECO:0007669"/>
    <property type="project" value="UniProtKB-EC"/>
</dbReference>
<evidence type="ECO:0000256" key="7">
    <source>
        <dbReference type="PIRSR" id="PIRSR001084-1"/>
    </source>
</evidence>
<dbReference type="InterPro" id="IPR013738">
    <property type="entry name" value="Beta_galactosidase_Trimer"/>
</dbReference>
<dbReference type="InterPro" id="IPR029062">
    <property type="entry name" value="Class_I_gatase-like"/>
</dbReference>
<dbReference type="GO" id="GO:0046872">
    <property type="term" value="F:metal ion binding"/>
    <property type="evidence" value="ECO:0007669"/>
    <property type="project" value="UniProtKB-KW"/>
</dbReference>
<dbReference type="SUPFAM" id="SSF52317">
    <property type="entry name" value="Class I glutamine amidotransferase-like"/>
    <property type="match status" value="1"/>
</dbReference>
<evidence type="ECO:0000256" key="5">
    <source>
        <dbReference type="ARBA" id="ARBA00023295"/>
    </source>
</evidence>
<sequence>MNNKKQIIPKIKGLLHGADYNPEQWLDRPDILAKDIELMKQTHCNVMSVGIFSWSALEPVEGEFQFEWLDRVLDDLAENNIFVFLATPSGARPAWLSERYPDVLRVNSSRVKQLHGERHNHCYNSPNYREKVTVINSKLAERYSLHPAVVGWHVSNEYGGDCHCNTCQKTFRIWLKNKYKTLENLNKLWWSAFWSHTYTSWEQIESPSPIGENSVHGLKLDWKRFCTDSVVSFCNHEIAPLKAFNPDLPTTANFMEYFYDYNYWELANSIDIVSWDNYPLWHRDNDDVALACYIGMFHDLMRTLKSQPFLLMESTPSQTNWQPITKLKKDGVHLLSSLQSIAHGSDSVQYFQWRKSRGSVEKFHGAVIDHVGHADTRTGREVTALGEYLKQINEVSGTSTLAEVAIIFDWENRWALDDASGPRNQGMHYEQTVCDHYRGFWQQGISCDIIEQLCDFKPYKIVVAPMLYLVKPEVAERLEAFVKQGGTLVATYWSGIVDQNDLCFLGGFPGGEGSPLRRTLGIWAEEINSLYDHERVSFEMETDTGFGFSGEFKVKHLMEHIHLETAEALAYYSTCREDIFDGCPVITQNKYGKGHAYYIAARTEIDFNTLFYQSLVHLHDISRPVEYVPYGLSVTTREDQSSRYVFLMNFIDELCEIQSPQGQWFYLGSDKKVEEYIIVQPYQVIVIKSGGFGY</sequence>
<evidence type="ECO:0000259" key="10">
    <source>
        <dbReference type="Pfam" id="PF02449"/>
    </source>
</evidence>
<evidence type="ECO:0000256" key="9">
    <source>
        <dbReference type="PIRSR" id="PIRSR001084-3"/>
    </source>
</evidence>
<dbReference type="Gene3D" id="3.40.50.880">
    <property type="match status" value="1"/>
</dbReference>
<feature type="domain" description="Glycoside hydrolase family 42 N-terminal" evidence="10">
    <location>
        <begin position="19"/>
        <end position="392"/>
    </location>
</feature>
<dbReference type="SUPFAM" id="SSF51445">
    <property type="entry name" value="(Trans)glycosidases"/>
    <property type="match status" value="1"/>
</dbReference>
<keyword evidence="9" id="KW-0479">Metal-binding</keyword>
<accession>A0AAV2VN76</accession>
<dbReference type="Pfam" id="PF02449">
    <property type="entry name" value="Glyco_hydro_42"/>
    <property type="match status" value="1"/>
</dbReference>
<dbReference type="PANTHER" id="PTHR36447:SF1">
    <property type="entry name" value="BETA-GALACTOSIDASE GANA"/>
    <property type="match status" value="1"/>
</dbReference>
<keyword evidence="4 6" id="KW-0378">Hydrolase</keyword>
<feature type="active site" description="Proton donor" evidence="7">
    <location>
        <position position="157"/>
    </location>
</feature>
<proteinExistence type="inferred from homology"/>
<name>A0AAV2VN76_9VIBR</name>
<keyword evidence="9" id="KW-0862">Zinc</keyword>
<feature type="domain" description="Beta-galactosidase trimerisation" evidence="11">
    <location>
        <begin position="402"/>
        <end position="621"/>
    </location>
</feature>
<evidence type="ECO:0000313" key="14">
    <source>
        <dbReference type="Proteomes" id="UP000018211"/>
    </source>
</evidence>
<feature type="binding site" evidence="8">
    <location>
        <position position="118"/>
    </location>
    <ligand>
        <name>substrate</name>
    </ligand>
</feature>
<dbReference type="InterPro" id="IPR013529">
    <property type="entry name" value="Glyco_hydro_42_N"/>
</dbReference>
<feature type="active site" description="Nucleophile" evidence="7">
    <location>
        <position position="313"/>
    </location>
</feature>
<evidence type="ECO:0000256" key="1">
    <source>
        <dbReference type="ARBA" id="ARBA00001412"/>
    </source>
</evidence>
<dbReference type="Pfam" id="PF08532">
    <property type="entry name" value="Glyco_hydro_42M"/>
    <property type="match status" value="1"/>
</dbReference>